<dbReference type="InterPro" id="IPR002048">
    <property type="entry name" value="EF_hand_dom"/>
</dbReference>
<dbReference type="STRING" id="1561998.A0A1I7V4X2"/>
<dbReference type="Gene3D" id="1.10.238.10">
    <property type="entry name" value="EF-hand"/>
    <property type="match status" value="1"/>
</dbReference>
<dbReference type="eggNOG" id="KOG0040">
    <property type="taxonomic scope" value="Eukaryota"/>
</dbReference>
<evidence type="ECO:0000313" key="3">
    <source>
        <dbReference type="Proteomes" id="UP000095282"/>
    </source>
</evidence>
<name>A0A1I7V4X2_9PELO</name>
<dbReference type="Proteomes" id="UP000095282">
    <property type="component" value="Unplaced"/>
</dbReference>
<dbReference type="Gene3D" id="1.20.58.60">
    <property type="match status" value="1"/>
</dbReference>
<dbReference type="GO" id="GO:0005509">
    <property type="term" value="F:calcium ion binding"/>
    <property type="evidence" value="ECO:0007669"/>
    <property type="project" value="InterPro"/>
</dbReference>
<keyword evidence="1" id="KW-0175">Coiled coil</keyword>
<evidence type="ECO:0000313" key="4">
    <source>
        <dbReference type="WBParaSite" id="Csp11.Scaffold78.g493.t1"/>
    </source>
</evidence>
<sequence>MISERLNALKKQLALLAEKIEDDKHRKQRIQNIQDDYSRRACELGNWLEQAEEEVAGIVNFQTKETSEDCHSTLVDILEALRNEKLEQVGDLELLEVELAELNEDVNTFTWYSYKTLSTRMDRLDQTICDRIKVVNEEIRRHSENEKICDDAARTLQMCRNIIIEAKKEFDHLHSLKLDDQRDKLLDLIDKVQGSGMIKELEQWRSIMGSRYIFNNKFTSLTPHGVLVDTYQVLELMNSMLRSVEQSIADRNSSGVTEKQIREFELAFEYFDQDKKGYLDYEHFELCIKSQGYDFTIDNAGSETMRYLDPSSSGHVLKSDYMRWMVKNETTNILDDHSAIEDALKSLNARKISDSMSRKEAEFFMRKIAKHTETFSEHIHLEYKDFVDSFY</sequence>
<reference evidence="4" key="1">
    <citation type="submission" date="2016-11" db="UniProtKB">
        <authorList>
            <consortium name="WormBaseParasite"/>
        </authorList>
    </citation>
    <scope>IDENTIFICATION</scope>
</reference>
<dbReference type="WBParaSite" id="Csp11.Scaffold78.g493.t1">
    <property type="protein sequence ID" value="Csp11.Scaffold78.g493.t1"/>
    <property type="gene ID" value="Csp11.Scaffold78.g493"/>
</dbReference>
<feature type="coiled-coil region" evidence="1">
    <location>
        <begin position="78"/>
        <end position="105"/>
    </location>
</feature>
<proteinExistence type="predicted"/>
<dbReference type="AlphaFoldDB" id="A0A1I7V4X2"/>
<feature type="domain" description="EF-hand" evidence="2">
    <location>
        <begin position="259"/>
        <end position="294"/>
    </location>
</feature>
<dbReference type="PROSITE" id="PS50222">
    <property type="entry name" value="EF_HAND_2"/>
    <property type="match status" value="1"/>
</dbReference>
<organism evidence="3 4">
    <name type="scientific">Caenorhabditis tropicalis</name>
    <dbReference type="NCBI Taxonomy" id="1561998"/>
    <lineage>
        <taxon>Eukaryota</taxon>
        <taxon>Metazoa</taxon>
        <taxon>Ecdysozoa</taxon>
        <taxon>Nematoda</taxon>
        <taxon>Chromadorea</taxon>
        <taxon>Rhabditida</taxon>
        <taxon>Rhabditina</taxon>
        <taxon>Rhabditomorpha</taxon>
        <taxon>Rhabditoidea</taxon>
        <taxon>Rhabditidae</taxon>
        <taxon>Peloderinae</taxon>
        <taxon>Caenorhabditis</taxon>
    </lineage>
</organism>
<evidence type="ECO:0000256" key="1">
    <source>
        <dbReference type="SAM" id="Coils"/>
    </source>
</evidence>
<accession>A0A1I7V4X2</accession>
<keyword evidence="3" id="KW-1185">Reference proteome</keyword>
<dbReference type="SUPFAM" id="SSF47473">
    <property type="entry name" value="EF-hand"/>
    <property type="match status" value="1"/>
</dbReference>
<evidence type="ECO:0000259" key="2">
    <source>
        <dbReference type="PROSITE" id="PS50222"/>
    </source>
</evidence>
<dbReference type="SUPFAM" id="SSF46966">
    <property type="entry name" value="Spectrin repeat"/>
    <property type="match status" value="1"/>
</dbReference>
<dbReference type="InterPro" id="IPR011992">
    <property type="entry name" value="EF-hand-dom_pair"/>
</dbReference>
<protein>
    <submittedName>
        <fullName evidence="4">EF-hand domain-containing protein</fullName>
    </submittedName>
</protein>